<dbReference type="RefSeq" id="WP_074891826.1">
    <property type="nucleotide sequence ID" value="NZ_FOXO01000043.1"/>
</dbReference>
<name>A0A1I5YBF8_9FIRM</name>
<dbReference type="InterPro" id="IPR038475">
    <property type="entry name" value="RecG_C_sf"/>
</dbReference>
<evidence type="ECO:0000256" key="2">
    <source>
        <dbReference type="ARBA" id="ARBA00023163"/>
    </source>
</evidence>
<protein>
    <submittedName>
        <fullName evidence="5">Predicted transcriptional regulator, contains HTH domain</fullName>
    </submittedName>
</protein>
<dbReference type="Pfam" id="PF13749">
    <property type="entry name" value="HATPase_c_4"/>
    <property type="match status" value="1"/>
</dbReference>
<feature type="domain" description="Schlafen AlbA-2" evidence="4">
    <location>
        <begin position="9"/>
        <end position="128"/>
    </location>
</feature>
<keyword evidence="1" id="KW-0805">Transcription regulation</keyword>
<gene>
    <name evidence="5" type="ORF">SAMN04487928_14325</name>
</gene>
<evidence type="ECO:0000313" key="5">
    <source>
        <dbReference type="EMBL" id="SFQ41528.1"/>
    </source>
</evidence>
<dbReference type="GO" id="GO:0006355">
    <property type="term" value="P:regulation of DNA-templated transcription"/>
    <property type="evidence" value="ECO:0007669"/>
    <property type="project" value="InterPro"/>
</dbReference>
<dbReference type="Proteomes" id="UP000182624">
    <property type="component" value="Unassembled WGS sequence"/>
</dbReference>
<keyword evidence="2" id="KW-0804">Transcription</keyword>
<sequence>MVSKEYFGEDKKIEFKQEIPSKHEKFLKDIIAFANTSGGKSIIGIVDETKEVVGIGDQSPFKLSDSISSMISDSCTPLIETDIYPQSVEGKTVLVVEVFPGKHRPYYLANKAKEDTSYVRVNGTSRPADPVTLKELELEGASLSYDSMQEIGIDYDEKKALELCRVVKEIAISNCETEDEKLAVKDMTIGKLEDMGMLCRSGRDLAPTHAFSLMTDNHSRFAKIQCALFKGNDRDIFIDKKEFEGPIYEQLSDAFQFILKHINIGAEVNGLYSKDVYELPIKSIRELVANAVIHRSYLVESKIQISIFDDRIEVVSPGTLYGGMDFATMKTGRSKCRNQAIADMFQYMHIVEAWGTGIPRVITSCKQYGLQEPVFEEFGDGIKATVYRLQAAKASDKRQKQATSDKTKRQAKNISGKAKTTENKEVIVAYITSQGNAKTSEIAEHIGLSQPRVRAILSDLVAEGIVEAEGESRARYYRIR</sequence>
<feature type="compositionally biased region" description="Basic and acidic residues" evidence="3">
    <location>
        <begin position="397"/>
        <end position="408"/>
    </location>
</feature>
<feature type="region of interest" description="Disordered" evidence="3">
    <location>
        <begin position="397"/>
        <end position="418"/>
    </location>
</feature>
<dbReference type="InterPro" id="IPR038461">
    <property type="entry name" value="Schlafen_AlbA_2_dom_sf"/>
</dbReference>
<evidence type="ECO:0000259" key="4">
    <source>
        <dbReference type="Pfam" id="PF04326"/>
    </source>
</evidence>
<dbReference type="InterPro" id="IPR007421">
    <property type="entry name" value="Schlafen_AlbA_2_dom"/>
</dbReference>
<proteinExistence type="predicted"/>
<dbReference type="EMBL" id="FOXO01000043">
    <property type="protein sequence ID" value="SFQ41528.1"/>
    <property type="molecule type" value="Genomic_DNA"/>
</dbReference>
<dbReference type="Pfam" id="PF04703">
    <property type="entry name" value="FaeA"/>
    <property type="match status" value="1"/>
</dbReference>
<evidence type="ECO:0000256" key="1">
    <source>
        <dbReference type="ARBA" id="ARBA00023015"/>
    </source>
</evidence>
<evidence type="ECO:0000256" key="3">
    <source>
        <dbReference type="SAM" id="MobiDB-lite"/>
    </source>
</evidence>
<dbReference type="InterPro" id="IPR036388">
    <property type="entry name" value="WH-like_DNA-bd_sf"/>
</dbReference>
<dbReference type="Pfam" id="PF04326">
    <property type="entry name" value="SLFN_AlbA_2"/>
    <property type="match status" value="1"/>
</dbReference>
<evidence type="ECO:0000313" key="6">
    <source>
        <dbReference type="Proteomes" id="UP000182624"/>
    </source>
</evidence>
<dbReference type="CDD" id="cd00090">
    <property type="entry name" value="HTH_ARSR"/>
    <property type="match status" value="1"/>
</dbReference>
<dbReference type="Gene3D" id="3.30.565.60">
    <property type="match status" value="1"/>
</dbReference>
<dbReference type="InterPro" id="IPR006793">
    <property type="entry name" value="FaeA"/>
</dbReference>
<dbReference type="Gene3D" id="3.30.950.30">
    <property type="entry name" value="Schlafen, AAA domain"/>
    <property type="match status" value="1"/>
</dbReference>
<dbReference type="InterPro" id="IPR011991">
    <property type="entry name" value="ArsR-like_HTH"/>
</dbReference>
<dbReference type="InterPro" id="IPR036390">
    <property type="entry name" value="WH_DNA-bd_sf"/>
</dbReference>
<accession>A0A1I5YBF8</accession>
<dbReference type="OrthoDB" id="9807907at2"/>
<dbReference type="AlphaFoldDB" id="A0A1I5YBF8"/>
<dbReference type="PANTHER" id="PTHR30595">
    <property type="entry name" value="GLPR-RELATED TRANSCRIPTIONAL REPRESSOR"/>
    <property type="match status" value="1"/>
</dbReference>
<dbReference type="Gene3D" id="1.10.10.10">
    <property type="entry name" value="Winged helix-like DNA-binding domain superfamily/Winged helix DNA-binding domain"/>
    <property type="match status" value="1"/>
</dbReference>
<organism evidence="5 6">
    <name type="scientific">Butyrivibrio proteoclasticus</name>
    <dbReference type="NCBI Taxonomy" id="43305"/>
    <lineage>
        <taxon>Bacteria</taxon>
        <taxon>Bacillati</taxon>
        <taxon>Bacillota</taxon>
        <taxon>Clostridia</taxon>
        <taxon>Lachnospirales</taxon>
        <taxon>Lachnospiraceae</taxon>
        <taxon>Butyrivibrio</taxon>
    </lineage>
</organism>
<dbReference type="PANTHER" id="PTHR30595:SF6">
    <property type="entry name" value="SCHLAFEN ALBA-2 DOMAIN-CONTAINING PROTEIN"/>
    <property type="match status" value="1"/>
</dbReference>
<dbReference type="SUPFAM" id="SSF46785">
    <property type="entry name" value="Winged helix' DNA-binding domain"/>
    <property type="match status" value="1"/>
</dbReference>
<reference evidence="6" key="1">
    <citation type="submission" date="2016-10" db="EMBL/GenBank/DDBJ databases">
        <authorList>
            <person name="Varghese N."/>
            <person name="Submissions S."/>
        </authorList>
    </citation>
    <scope>NUCLEOTIDE SEQUENCE [LARGE SCALE GENOMIC DNA]</scope>
    <source>
        <strain evidence="6">P18</strain>
    </source>
</reference>
<keyword evidence="6" id="KW-1185">Reference proteome</keyword>